<name>A0A8D6ZLY4_MUSAM</name>
<sequence length="48" mass="5585">MAGGPGSGFDPSTAANDAITLEQDEPRVRPRLLRLVFRFRRRERRLRF</sequence>
<evidence type="ECO:0000313" key="2">
    <source>
        <dbReference type="EMBL" id="CAG1832254.1"/>
    </source>
</evidence>
<proteinExistence type="predicted"/>
<dbReference type="AlphaFoldDB" id="A0A8D6ZLY4"/>
<gene>
    <name evidence="2" type="ORF">GSMUA_81740.1</name>
</gene>
<feature type="non-terminal residue" evidence="2">
    <location>
        <position position="48"/>
    </location>
</feature>
<reference evidence="2" key="1">
    <citation type="submission" date="2021-03" db="EMBL/GenBank/DDBJ databases">
        <authorList>
            <consortium name="Genoscope - CEA"/>
            <person name="William W."/>
        </authorList>
    </citation>
    <scope>NUCLEOTIDE SEQUENCE</scope>
    <source>
        <strain evidence="2">Doubled-haploid Pahang</strain>
    </source>
</reference>
<protein>
    <submittedName>
        <fullName evidence="2">(wild Malaysian banana) hypothetical protein</fullName>
    </submittedName>
</protein>
<organism evidence="2">
    <name type="scientific">Musa acuminata subsp. malaccensis</name>
    <name type="common">Wild banana</name>
    <name type="synonym">Musa malaccensis</name>
    <dbReference type="NCBI Taxonomy" id="214687"/>
    <lineage>
        <taxon>Eukaryota</taxon>
        <taxon>Viridiplantae</taxon>
        <taxon>Streptophyta</taxon>
        <taxon>Embryophyta</taxon>
        <taxon>Tracheophyta</taxon>
        <taxon>Spermatophyta</taxon>
        <taxon>Magnoliopsida</taxon>
        <taxon>Liliopsida</taxon>
        <taxon>Zingiberales</taxon>
        <taxon>Musaceae</taxon>
        <taxon>Musa</taxon>
    </lineage>
</organism>
<evidence type="ECO:0000256" key="1">
    <source>
        <dbReference type="SAM" id="MobiDB-lite"/>
    </source>
</evidence>
<accession>A0A8D6ZLY4</accession>
<dbReference type="EMBL" id="HG996472">
    <property type="protein sequence ID" value="CAG1832254.1"/>
    <property type="molecule type" value="Genomic_DNA"/>
</dbReference>
<feature type="region of interest" description="Disordered" evidence="1">
    <location>
        <begin position="1"/>
        <end position="23"/>
    </location>
</feature>